<comment type="caution">
    <text evidence="1">The sequence shown here is derived from an EMBL/GenBank/DDBJ whole genome shotgun (WGS) entry which is preliminary data.</text>
</comment>
<organism evidence="1 2">
    <name type="scientific">Vermiconidia calcicola</name>
    <dbReference type="NCBI Taxonomy" id="1690605"/>
    <lineage>
        <taxon>Eukaryota</taxon>
        <taxon>Fungi</taxon>
        <taxon>Dikarya</taxon>
        <taxon>Ascomycota</taxon>
        <taxon>Pezizomycotina</taxon>
        <taxon>Dothideomycetes</taxon>
        <taxon>Dothideomycetidae</taxon>
        <taxon>Mycosphaerellales</taxon>
        <taxon>Extremaceae</taxon>
        <taxon>Vermiconidia</taxon>
    </lineage>
</organism>
<reference evidence="1" key="1">
    <citation type="submission" date="2023-07" db="EMBL/GenBank/DDBJ databases">
        <title>Black Yeasts Isolated from many extreme environments.</title>
        <authorList>
            <person name="Coleine C."/>
            <person name="Stajich J.E."/>
            <person name="Selbmann L."/>
        </authorList>
    </citation>
    <scope>NUCLEOTIDE SEQUENCE</scope>
    <source>
        <strain evidence="1">CCFEE 5714</strain>
    </source>
</reference>
<sequence>MVPGNNACASCGRNDGLKHYARCKQVSYCSPVCQKTNWKEHKNDCRFTVSLTNGDKPSTSALSMLHYMTASPPTSAANDSAASIVIMRVFNTAEIRMAVLSLLPANDLLAAQGVCRLWYRHIALEDTLQQRLFFKAGPGELVITADYGDKKAIQPRNNKQADHAQMTKRSDATVYVINAEEKSSANLEKAKVPIVLNPFFTKLWPQHPTNITTAPYITLPSQSKTASWRRMQLTSPPIVQFDASVWATRPNGKGRQLRQSTSRVPTGVTLGHVADLLSSISSRLTLHWVSIDGHPWWASSTDALVVRRNGTDAGDNASIPGVYVNPSNGIAFPGFF</sequence>
<proteinExistence type="predicted"/>
<dbReference type="EMBL" id="JAUTXU010000058">
    <property type="protein sequence ID" value="KAK3714090.1"/>
    <property type="molecule type" value="Genomic_DNA"/>
</dbReference>
<evidence type="ECO:0000313" key="1">
    <source>
        <dbReference type="EMBL" id="KAK3714090.1"/>
    </source>
</evidence>
<accession>A0ACC3ND04</accession>
<dbReference type="Proteomes" id="UP001281147">
    <property type="component" value="Unassembled WGS sequence"/>
</dbReference>
<name>A0ACC3ND04_9PEZI</name>
<gene>
    <name evidence="1" type="ORF">LTR37_008119</name>
</gene>
<protein>
    <submittedName>
        <fullName evidence="1">Uncharacterized protein</fullName>
    </submittedName>
</protein>
<keyword evidence="2" id="KW-1185">Reference proteome</keyword>
<evidence type="ECO:0000313" key="2">
    <source>
        <dbReference type="Proteomes" id="UP001281147"/>
    </source>
</evidence>